<dbReference type="Gene3D" id="3.10.180.10">
    <property type="entry name" value="2,3-Dihydroxybiphenyl 1,2-Dioxygenase, domain 1"/>
    <property type="match status" value="1"/>
</dbReference>
<dbReference type="InterPro" id="IPR029068">
    <property type="entry name" value="Glyas_Bleomycin-R_OHBP_Dase"/>
</dbReference>
<evidence type="ECO:0000313" key="3">
    <source>
        <dbReference type="EMBL" id="BCJ34365.1"/>
    </source>
</evidence>
<dbReference type="Pfam" id="PF00903">
    <property type="entry name" value="Glyoxalase"/>
    <property type="match status" value="1"/>
</dbReference>
<keyword evidence="1" id="KW-1133">Transmembrane helix</keyword>
<dbReference type="InterPro" id="IPR037523">
    <property type="entry name" value="VOC_core"/>
</dbReference>
<dbReference type="KEGG" id="atl:Athai_18680"/>
<keyword evidence="1" id="KW-0472">Membrane</keyword>
<evidence type="ECO:0000259" key="2">
    <source>
        <dbReference type="PROSITE" id="PS51819"/>
    </source>
</evidence>
<reference evidence="3 4" key="1">
    <citation type="submission" date="2020-08" db="EMBL/GenBank/DDBJ databases">
        <title>Whole genome shotgun sequence of Actinocatenispora thailandica NBRC 105041.</title>
        <authorList>
            <person name="Komaki H."/>
            <person name="Tamura T."/>
        </authorList>
    </citation>
    <scope>NUCLEOTIDE SEQUENCE [LARGE SCALE GENOMIC DNA]</scope>
    <source>
        <strain evidence="3 4">NBRC 105041</strain>
    </source>
</reference>
<dbReference type="Proteomes" id="UP000611640">
    <property type="component" value="Chromosome"/>
</dbReference>
<dbReference type="PROSITE" id="PS51819">
    <property type="entry name" value="VOC"/>
    <property type="match status" value="1"/>
</dbReference>
<evidence type="ECO:0000256" key="1">
    <source>
        <dbReference type="SAM" id="Phobius"/>
    </source>
</evidence>
<dbReference type="InterPro" id="IPR004360">
    <property type="entry name" value="Glyas_Fos-R_dOase_dom"/>
</dbReference>
<dbReference type="AlphaFoldDB" id="A0A7R7DMF5"/>
<feature type="domain" description="VOC" evidence="2">
    <location>
        <begin position="65"/>
        <end position="191"/>
    </location>
</feature>
<name>A0A7R7DMF5_9ACTN</name>
<sequence>MTAAGATWLVPTFGVLAAGYLLVLIAWALCRLVSDRRGGGTPGPDDPDDPRVWFRTGTVRWLPERPDEPASPASSDLGPSLALWRDVLGFDVTTAGEPVGTGEEPSLRVVLAAGGRRIELAPGRPGGYRAFDVRGMRLALLVDDLDAVLAAADDAGWHRTDPPVPGEFDAPGPRYGYLRDPSGTTVELIQPA</sequence>
<protein>
    <recommendedName>
        <fullName evidence="2">VOC domain-containing protein</fullName>
    </recommendedName>
</protein>
<accession>A0A7R7DMF5</accession>
<evidence type="ECO:0000313" key="4">
    <source>
        <dbReference type="Proteomes" id="UP000611640"/>
    </source>
</evidence>
<dbReference type="EMBL" id="AP023355">
    <property type="protein sequence ID" value="BCJ34365.1"/>
    <property type="molecule type" value="Genomic_DNA"/>
</dbReference>
<dbReference type="RefSeq" id="WP_203961104.1">
    <property type="nucleotide sequence ID" value="NZ_AP023355.1"/>
</dbReference>
<keyword evidence="1" id="KW-0812">Transmembrane</keyword>
<organism evidence="3 4">
    <name type="scientific">Actinocatenispora thailandica</name>
    <dbReference type="NCBI Taxonomy" id="227318"/>
    <lineage>
        <taxon>Bacteria</taxon>
        <taxon>Bacillati</taxon>
        <taxon>Actinomycetota</taxon>
        <taxon>Actinomycetes</taxon>
        <taxon>Micromonosporales</taxon>
        <taxon>Micromonosporaceae</taxon>
        <taxon>Actinocatenispora</taxon>
    </lineage>
</organism>
<gene>
    <name evidence="3" type="ORF">Athai_18680</name>
</gene>
<proteinExistence type="predicted"/>
<feature type="transmembrane region" description="Helical" evidence="1">
    <location>
        <begin position="6"/>
        <end position="29"/>
    </location>
</feature>
<dbReference type="SUPFAM" id="SSF54593">
    <property type="entry name" value="Glyoxalase/Bleomycin resistance protein/Dihydroxybiphenyl dioxygenase"/>
    <property type="match status" value="1"/>
</dbReference>
<keyword evidence="4" id="KW-1185">Reference proteome</keyword>